<dbReference type="EMBL" id="LHQR01000065">
    <property type="protein sequence ID" value="KXG48944.1"/>
    <property type="molecule type" value="Genomic_DNA"/>
</dbReference>
<dbReference type="OMA" id="DVRTPPY"/>
<comment type="caution">
    <text evidence="2">The sequence shown here is derived from an EMBL/GenBank/DDBJ whole genome shotgun (WGS) entry which is preliminary data.</text>
</comment>
<keyword evidence="3" id="KW-1185">Reference proteome</keyword>
<dbReference type="GO" id="GO:0004741">
    <property type="term" value="F:[pyruvate dehydrogenase (acetyl-transferring)]-phosphatase activity"/>
    <property type="evidence" value="ECO:0007669"/>
    <property type="project" value="TreeGrafter"/>
</dbReference>
<accession>A0A135LJ33</accession>
<dbReference type="RefSeq" id="XP_040647480.1">
    <property type="nucleotide sequence ID" value="XM_040790527.1"/>
</dbReference>
<dbReference type="SMART" id="SM00332">
    <property type="entry name" value="PP2Cc"/>
    <property type="match status" value="1"/>
</dbReference>
<name>A0A135LJ33_PENPA</name>
<evidence type="ECO:0000259" key="1">
    <source>
        <dbReference type="PROSITE" id="PS51746"/>
    </source>
</evidence>
<dbReference type="PANTHER" id="PTHR13832">
    <property type="entry name" value="PROTEIN PHOSPHATASE 2C"/>
    <property type="match status" value="1"/>
</dbReference>
<protein>
    <recommendedName>
        <fullName evidence="1">PPM-type phosphatase domain-containing protein</fullName>
    </recommendedName>
</protein>
<reference evidence="2 3" key="1">
    <citation type="journal article" date="2016" name="BMC Genomics">
        <title>Genome sequencing and secondary metabolism of the postharvest pathogen Penicillium griseofulvum.</title>
        <authorList>
            <person name="Banani H."/>
            <person name="Marcet-Houben M."/>
            <person name="Ballester A.R."/>
            <person name="Abbruscato P."/>
            <person name="Gonzalez-Candelas L."/>
            <person name="Gabaldon T."/>
            <person name="Spadaro D."/>
        </authorList>
    </citation>
    <scope>NUCLEOTIDE SEQUENCE [LARGE SCALE GENOMIC DNA]</scope>
    <source>
        <strain evidence="2 3">PG3</strain>
    </source>
</reference>
<dbReference type="GO" id="GO:0005739">
    <property type="term" value="C:mitochondrion"/>
    <property type="evidence" value="ECO:0007669"/>
    <property type="project" value="TreeGrafter"/>
</dbReference>
<dbReference type="OrthoDB" id="420076at2759"/>
<dbReference type="PANTHER" id="PTHR13832:SF792">
    <property type="entry name" value="GM14286P"/>
    <property type="match status" value="1"/>
</dbReference>
<dbReference type="InterPro" id="IPR036457">
    <property type="entry name" value="PPM-type-like_dom_sf"/>
</dbReference>
<dbReference type="STRING" id="5078.A0A135LJ33"/>
<dbReference type="AlphaFoldDB" id="A0A135LJ33"/>
<dbReference type="PROSITE" id="PS51746">
    <property type="entry name" value="PPM_2"/>
    <property type="match status" value="1"/>
</dbReference>
<feature type="domain" description="PPM-type phosphatase" evidence="1">
    <location>
        <begin position="101"/>
        <end position="468"/>
    </location>
</feature>
<dbReference type="InterPro" id="IPR015655">
    <property type="entry name" value="PP2C"/>
</dbReference>
<gene>
    <name evidence="2" type="ORF">PGRI_028140</name>
</gene>
<organism evidence="2 3">
    <name type="scientific">Penicillium patulum</name>
    <name type="common">Penicillium griseofulvum</name>
    <dbReference type="NCBI Taxonomy" id="5078"/>
    <lineage>
        <taxon>Eukaryota</taxon>
        <taxon>Fungi</taxon>
        <taxon>Dikarya</taxon>
        <taxon>Ascomycota</taxon>
        <taxon>Pezizomycotina</taxon>
        <taxon>Eurotiomycetes</taxon>
        <taxon>Eurotiomycetidae</taxon>
        <taxon>Eurotiales</taxon>
        <taxon>Aspergillaceae</taxon>
        <taxon>Penicillium</taxon>
    </lineage>
</organism>
<evidence type="ECO:0000313" key="2">
    <source>
        <dbReference type="EMBL" id="KXG48944.1"/>
    </source>
</evidence>
<dbReference type="InterPro" id="IPR001932">
    <property type="entry name" value="PPM-type_phosphatase-like_dom"/>
</dbReference>
<evidence type="ECO:0000313" key="3">
    <source>
        <dbReference type="Proteomes" id="UP000070168"/>
    </source>
</evidence>
<dbReference type="CDD" id="cd00143">
    <property type="entry name" value="PP2Cc"/>
    <property type="match status" value="1"/>
</dbReference>
<dbReference type="Proteomes" id="UP000070168">
    <property type="component" value="Unassembled WGS sequence"/>
</dbReference>
<dbReference type="Pfam" id="PF00481">
    <property type="entry name" value="PP2C"/>
    <property type="match status" value="1"/>
</dbReference>
<proteinExistence type="predicted"/>
<dbReference type="Gene3D" id="3.60.40.10">
    <property type="entry name" value="PPM-type phosphatase domain"/>
    <property type="match status" value="1"/>
</dbReference>
<dbReference type="GeneID" id="63705827"/>
<sequence length="472" mass="52895">MLSCLTRPRIGRVTASIVRTHTKRSFSIKSFSSNSKIYIATAGLITTPGLWWLTATKDDVPLLESSSAEHLAPKLGPSKEDVTRILSKEAYSFQVRNISGITRYDGTQLASNSPCEDRFIHGKLSSPWNENDQWMSWAVFDGHSGWQTADLLTKHLLPFVRRRLAEIKPLSNEPVPNESVQRAIMKGFVDLDDSIAKTAQETSTSKESFQDKIKKLAPAYAGSCALLSLYDPTTSTLHVACTGDSRAVLGQKGSDGKWEAIPLSIDQTGSNEEEITRISKEHPGEENIAKDGRVLGLMVSRAFGDILWKWPVEFQKEMKRKFSVPPPLTPRYDVRTPPYLTAEPVVTSTKIDSNKPSFLILATDGLWDYLSNKQGVDLVGNWLEQGTGETKSELEPTESQFDFGRFWKDVNWKFVEERTTTQDDNAAVHLTRNSLGGNHHEMISGRLAFDPPFSRRVRDDITVQVVFFNIEK</sequence>
<dbReference type="SUPFAM" id="SSF81606">
    <property type="entry name" value="PP2C-like"/>
    <property type="match status" value="1"/>
</dbReference>